<proteinExistence type="predicted"/>
<feature type="domain" description="Glucose/Sorbosone dehydrogenase" evidence="1">
    <location>
        <begin position="45"/>
        <end position="374"/>
    </location>
</feature>
<dbReference type="EMBL" id="CP060820">
    <property type="protein sequence ID" value="QNP42042.1"/>
    <property type="molecule type" value="Genomic_DNA"/>
</dbReference>
<dbReference type="InterPro" id="IPR011041">
    <property type="entry name" value="Quinoprot_gluc/sorb_DH_b-prop"/>
</dbReference>
<dbReference type="InterPro" id="IPR012938">
    <property type="entry name" value="Glc/Sorbosone_DH"/>
</dbReference>
<protein>
    <submittedName>
        <fullName evidence="2">PQQ-dependent sugar dehydrogenase</fullName>
    </submittedName>
</protein>
<dbReference type="SUPFAM" id="SSF50952">
    <property type="entry name" value="Soluble quinoprotein glucose dehydrogenase"/>
    <property type="match status" value="1"/>
</dbReference>
<sequence length="379" mass="40220">MTGCEARRSATGDATAATAAAQVAPTRTVASQLGDVEVTTVASGLEHPWAVALLPDGSFLVTERPGRLRRVSATGALSPPLQGVPVVFAQGQGGLLDVALAPDFASTRRIYLTYAEPGEGGRAGTAAAVATLGDAALGDLKVIYRQQPKLDSDIHFGSRLAFDGAGHVFISQGERGERPLAQQLDVLQGKLVRLNLDGSVPADNPFVGRSDARAEIWSYGHRNMQGLAIDPRTGTLWESEHGPRGGDEINLPQAGKNYGWPVITHGINYSGFPIPEAVGTTAPGMEPPHHVWAKSPALSGMAFLVNQPKSRWNNSLFLGALADGSLIRLSLDGDRITGEERLLKELGARIRDVRVAGDGSVFVLTDERDGKLLRLRPPR</sequence>
<name>A0A7H0G176_9GAMM</name>
<dbReference type="Proteomes" id="UP000516018">
    <property type="component" value="Chromosome"/>
</dbReference>
<gene>
    <name evidence="2" type="ORF">H8B22_01575</name>
</gene>
<dbReference type="Pfam" id="PF07995">
    <property type="entry name" value="GSDH"/>
    <property type="match status" value="1"/>
</dbReference>
<dbReference type="InterPro" id="IPR011042">
    <property type="entry name" value="6-blade_b-propeller_TolB-like"/>
</dbReference>
<dbReference type="PANTHER" id="PTHR19328:SF75">
    <property type="entry name" value="ALDOSE SUGAR DEHYDROGENASE YLII"/>
    <property type="match status" value="1"/>
</dbReference>
<evidence type="ECO:0000259" key="1">
    <source>
        <dbReference type="Pfam" id="PF07995"/>
    </source>
</evidence>
<reference evidence="2 3" key="1">
    <citation type="submission" date="2020-08" db="EMBL/GenBank/DDBJ databases">
        <title>Lysobacter sp. II4 sp. nov., isolated from soil.</title>
        <authorList>
            <person name="Woo C.Y."/>
            <person name="Kim J."/>
        </authorList>
    </citation>
    <scope>NUCLEOTIDE SEQUENCE [LARGE SCALE GENOMIC DNA]</scope>
    <source>
        <strain evidence="2 3">II4</strain>
    </source>
</reference>
<organism evidence="2 3">
    <name type="scientific">Agrilutibacter terrestris</name>
    <dbReference type="NCBI Taxonomy" id="2865112"/>
    <lineage>
        <taxon>Bacteria</taxon>
        <taxon>Pseudomonadati</taxon>
        <taxon>Pseudomonadota</taxon>
        <taxon>Gammaproteobacteria</taxon>
        <taxon>Lysobacterales</taxon>
        <taxon>Lysobacteraceae</taxon>
        <taxon>Agrilutibacter</taxon>
    </lineage>
</organism>
<dbReference type="KEGG" id="lsx:H8B22_01575"/>
<evidence type="ECO:0000313" key="3">
    <source>
        <dbReference type="Proteomes" id="UP000516018"/>
    </source>
</evidence>
<dbReference type="Gene3D" id="2.120.10.30">
    <property type="entry name" value="TolB, C-terminal domain"/>
    <property type="match status" value="1"/>
</dbReference>
<accession>A0A7H0G176</accession>
<keyword evidence="3" id="KW-1185">Reference proteome</keyword>
<dbReference type="PANTHER" id="PTHR19328">
    <property type="entry name" value="HEDGEHOG-INTERACTING PROTEIN"/>
    <property type="match status" value="1"/>
</dbReference>
<dbReference type="AlphaFoldDB" id="A0A7H0G176"/>
<evidence type="ECO:0000313" key="2">
    <source>
        <dbReference type="EMBL" id="QNP42042.1"/>
    </source>
</evidence>